<feature type="transmembrane region" description="Helical" evidence="1">
    <location>
        <begin position="341"/>
        <end position="360"/>
    </location>
</feature>
<accession>A0A016UZH1</accession>
<protein>
    <submittedName>
        <fullName evidence="2">Uncharacterized protein</fullName>
    </submittedName>
</protein>
<dbReference type="EMBL" id="JARK01001359">
    <property type="protein sequence ID" value="EYC19873.1"/>
    <property type="molecule type" value="Genomic_DNA"/>
</dbReference>
<dbReference type="Proteomes" id="UP000024635">
    <property type="component" value="Unassembled WGS sequence"/>
</dbReference>
<evidence type="ECO:0000313" key="3">
    <source>
        <dbReference type="Proteomes" id="UP000024635"/>
    </source>
</evidence>
<feature type="transmembrane region" description="Helical" evidence="1">
    <location>
        <begin position="568"/>
        <end position="593"/>
    </location>
</feature>
<feature type="transmembrane region" description="Helical" evidence="1">
    <location>
        <begin position="787"/>
        <end position="811"/>
    </location>
</feature>
<feature type="transmembrane region" description="Helical" evidence="1">
    <location>
        <begin position="138"/>
        <end position="158"/>
    </location>
</feature>
<dbReference type="OrthoDB" id="5870421at2759"/>
<proteinExistence type="predicted"/>
<feature type="transmembrane region" description="Helical" evidence="1">
    <location>
        <begin position="384"/>
        <end position="410"/>
    </location>
</feature>
<feature type="transmembrane region" description="Helical" evidence="1">
    <location>
        <begin position="45"/>
        <end position="68"/>
    </location>
</feature>
<keyword evidence="3" id="KW-1185">Reference proteome</keyword>
<evidence type="ECO:0000256" key="1">
    <source>
        <dbReference type="SAM" id="Phobius"/>
    </source>
</evidence>
<feature type="transmembrane region" description="Helical" evidence="1">
    <location>
        <begin position="264"/>
        <end position="289"/>
    </location>
</feature>
<gene>
    <name evidence="2" type="primary">Acey_s0023.g761</name>
    <name evidence="2" type="ORF">Y032_0023g761</name>
</gene>
<feature type="transmembrane region" description="Helical" evidence="1">
    <location>
        <begin position="644"/>
        <end position="664"/>
    </location>
</feature>
<dbReference type="PANTHER" id="PTHR22718">
    <property type="entry name" value="SERPENTINE RECEPTOR, CLASS X"/>
    <property type="match status" value="1"/>
</dbReference>
<name>A0A016UZH1_9BILA</name>
<feature type="transmembrane region" description="Helical" evidence="1">
    <location>
        <begin position="691"/>
        <end position="714"/>
    </location>
</feature>
<dbReference type="AlphaFoldDB" id="A0A016UZH1"/>
<evidence type="ECO:0000313" key="2">
    <source>
        <dbReference type="EMBL" id="EYC19873.1"/>
    </source>
</evidence>
<comment type="caution">
    <text evidence="2">The sequence shown here is derived from an EMBL/GenBank/DDBJ whole genome shotgun (WGS) entry which is preliminary data.</text>
</comment>
<feature type="transmembrane region" description="Helical" evidence="1">
    <location>
        <begin position="613"/>
        <end position="632"/>
    </location>
</feature>
<organism evidence="2 3">
    <name type="scientific">Ancylostoma ceylanicum</name>
    <dbReference type="NCBI Taxonomy" id="53326"/>
    <lineage>
        <taxon>Eukaryota</taxon>
        <taxon>Metazoa</taxon>
        <taxon>Ecdysozoa</taxon>
        <taxon>Nematoda</taxon>
        <taxon>Chromadorea</taxon>
        <taxon>Rhabditida</taxon>
        <taxon>Rhabditina</taxon>
        <taxon>Rhabditomorpha</taxon>
        <taxon>Strongyloidea</taxon>
        <taxon>Ancylostomatidae</taxon>
        <taxon>Ancylostomatinae</taxon>
        <taxon>Ancylostoma</taxon>
    </lineage>
</organism>
<feature type="transmembrane region" description="Helical" evidence="1">
    <location>
        <begin position="764"/>
        <end position="780"/>
    </location>
</feature>
<reference evidence="3" key="1">
    <citation type="journal article" date="2015" name="Nat. Genet.">
        <title>The genome and transcriptome of the zoonotic hookworm Ancylostoma ceylanicum identify infection-specific gene families.</title>
        <authorList>
            <person name="Schwarz E.M."/>
            <person name="Hu Y."/>
            <person name="Antoshechkin I."/>
            <person name="Miller M.M."/>
            <person name="Sternberg P.W."/>
            <person name="Aroian R.V."/>
        </authorList>
    </citation>
    <scope>NUCLEOTIDE SEQUENCE</scope>
    <source>
        <strain evidence="3">HY135</strain>
    </source>
</reference>
<keyword evidence="1" id="KW-0472">Membrane</keyword>
<feature type="transmembrane region" description="Helical" evidence="1">
    <location>
        <begin position="20"/>
        <end position="39"/>
    </location>
</feature>
<feature type="transmembrane region" description="Helical" evidence="1">
    <location>
        <begin position="233"/>
        <end position="252"/>
    </location>
</feature>
<dbReference type="PANTHER" id="PTHR22718:SF36">
    <property type="entry name" value="G_PROTEIN_RECEP_F1_2 DOMAIN-CONTAINING PROTEIN-RELATED"/>
    <property type="match status" value="1"/>
</dbReference>
<feature type="transmembrane region" description="Helical" evidence="1">
    <location>
        <begin position="537"/>
        <end position="556"/>
    </location>
</feature>
<keyword evidence="1" id="KW-1133">Transmembrane helix</keyword>
<keyword evidence="1" id="KW-0812">Transmembrane</keyword>
<feature type="transmembrane region" description="Helical" evidence="1">
    <location>
        <begin position="431"/>
        <end position="454"/>
    </location>
</feature>
<feature type="transmembrane region" description="Helical" evidence="1">
    <location>
        <begin position="309"/>
        <end position="329"/>
    </location>
</feature>
<feature type="transmembrane region" description="Helical" evidence="1">
    <location>
        <begin position="106"/>
        <end position="126"/>
    </location>
</feature>
<dbReference type="Gene3D" id="1.20.1070.10">
    <property type="entry name" value="Rhodopsin 7-helix transmembrane proteins"/>
    <property type="match status" value="1"/>
</dbReference>
<sequence length="843" mass="95685">MTTIKSNKAEQKMLREISMISVINMLFNILFVLLYIIPIPFNTRLVLVSVYNVLCSIPDVLIPLSVLIGSREVRLEIMDRFKTMIPSSRFSDTSIIKMEQKMFREVTIIAVINTSFTVLFVLLYIIPSPVETQVVLVSVYNILCSIPDVLIPLSVLIGSREVRLEVLARFRIMIPTSKFAESSIIKDMSLLVVINSTDNVHNRLLSVHNCQKSRCRNSEIKVYNTVLLRTAEILVILFTILLNVLLVTAVSTPRCRFATPFFKLIRILSLMLLLHSIASMTLKTMPSLLEVTFPYQNEVSLWIDLFSRYFTILLILILAFNRFCVLIVGRLDELLFSGFRYVAFPCITFVLAAVMTAMVVELCEMERTYIVWLGFVDSVESPQLYVASGHCFLAFPVMSLLLNIVVVLWVRKKRFHSSKSTAVDKAERRMCIQVVLLALTQLVFIASFTVLSVVPVNRNDFYFIISLYNILSAIPELLIPAFVMSLITVTDDLKSVARGDLGIAPSSKHCSGRSCKELLQNAHVSPTSSLTLRIAEVVMFGTALVINLLLITAIICARKRCDSTFFKLLFLLSALFLWHCLFVLALKLLPIFLLYSFTYQNEASLYIDIFVKYYSIFLILVISFDRFCVFMAKRLEDIISSSCGFWVLPTLCFFIAAAATVAAVKVDEVKRIYVSGLGYVDYSTSTFMMTVTNYCSIVVSFSSIALHVAVYLWMRKSRSTLIQFGQHAIGRAERLISIQIIVIASLELVCSRTSWYYIALWLKPYLFQIFLLIFFILPLINMDKNQLYFVISLYNILCSIPELLIPAFVLFTSRDLLQSLGQIIGQDNSVRSTKTTSLKGRIT</sequence>